<feature type="domain" description="HTH cro/C1-type" evidence="1">
    <location>
        <begin position="6"/>
        <end position="83"/>
    </location>
</feature>
<dbReference type="Pfam" id="PF13560">
    <property type="entry name" value="HTH_31"/>
    <property type="match status" value="1"/>
</dbReference>
<name>A0A919NLB3_9ACTN</name>
<dbReference type="SMART" id="SM00530">
    <property type="entry name" value="HTH_XRE"/>
    <property type="match status" value="1"/>
</dbReference>
<evidence type="ECO:0000313" key="2">
    <source>
        <dbReference type="EMBL" id="GIF20889.1"/>
    </source>
</evidence>
<keyword evidence="3" id="KW-1185">Reference proteome</keyword>
<dbReference type="RefSeq" id="WP_203806979.1">
    <property type="nucleotide sequence ID" value="NZ_BOMY01000023.1"/>
</dbReference>
<dbReference type="Gene3D" id="3.30.450.180">
    <property type="match status" value="1"/>
</dbReference>
<dbReference type="SUPFAM" id="SSF47413">
    <property type="entry name" value="lambda repressor-like DNA-binding domains"/>
    <property type="match status" value="1"/>
</dbReference>
<protein>
    <submittedName>
        <fullName evidence="2">Transcriptional regulator</fullName>
    </submittedName>
</protein>
<dbReference type="Proteomes" id="UP000623608">
    <property type="component" value="Unassembled WGS sequence"/>
</dbReference>
<proteinExistence type="predicted"/>
<dbReference type="CDD" id="cd00093">
    <property type="entry name" value="HTH_XRE"/>
    <property type="match status" value="1"/>
</dbReference>
<reference evidence="2" key="1">
    <citation type="submission" date="2021-01" db="EMBL/GenBank/DDBJ databases">
        <title>Whole genome shotgun sequence of Actinoplanes tereljensis NBRC 105297.</title>
        <authorList>
            <person name="Komaki H."/>
            <person name="Tamura T."/>
        </authorList>
    </citation>
    <scope>NUCLEOTIDE SEQUENCE</scope>
    <source>
        <strain evidence="2">NBRC 105297</strain>
    </source>
</reference>
<dbReference type="InterPro" id="IPR010982">
    <property type="entry name" value="Lambda_DNA-bd_dom_sf"/>
</dbReference>
<evidence type="ECO:0000259" key="1">
    <source>
        <dbReference type="SMART" id="SM00530"/>
    </source>
</evidence>
<dbReference type="AlphaFoldDB" id="A0A919NLB3"/>
<evidence type="ECO:0000313" key="3">
    <source>
        <dbReference type="Proteomes" id="UP000623608"/>
    </source>
</evidence>
<dbReference type="Pfam" id="PF17765">
    <property type="entry name" value="MLTR_LBD"/>
    <property type="match status" value="1"/>
</dbReference>
<dbReference type="InterPro" id="IPR041413">
    <property type="entry name" value="MLTR_LBD"/>
</dbReference>
<dbReference type="InterPro" id="IPR001387">
    <property type="entry name" value="Cro/C1-type_HTH"/>
</dbReference>
<dbReference type="GO" id="GO:0003677">
    <property type="term" value="F:DNA binding"/>
    <property type="evidence" value="ECO:0007669"/>
    <property type="project" value="InterPro"/>
</dbReference>
<dbReference type="PANTHER" id="PTHR35010:SF2">
    <property type="entry name" value="BLL4672 PROTEIN"/>
    <property type="match status" value="1"/>
</dbReference>
<sequence length="292" mass="32168">MDNRAEIREFLATRRAKITPDQVGLPAGTGLRRVPGLRREEVAVLAGVSTDWYVRLEKGHIDGVSDDVLDAVARALQLDDAERLHLFNLARTAKPQRTARRRKTQPAVRDSVRRVVDSMSTPAFVRNGRLDVLAINALGRALYAPAFEDPGQPVNMARFCFLDPASQVFYPDWEQVARATVAVLRSTAGRDPHDRELTDLVGELATRNDFFRTEWASHNVTLHQHGSKHFQHPLVGLIDVTFDSMELPADPGLTLTAYSTEPGSPSEDALKLLASWTAAPASAPASAPVEKH</sequence>
<comment type="caution">
    <text evidence="2">The sequence shown here is derived from an EMBL/GenBank/DDBJ whole genome shotgun (WGS) entry which is preliminary data.</text>
</comment>
<dbReference type="PANTHER" id="PTHR35010">
    <property type="entry name" value="BLL4672 PROTEIN-RELATED"/>
    <property type="match status" value="1"/>
</dbReference>
<dbReference type="Gene3D" id="1.10.260.40">
    <property type="entry name" value="lambda repressor-like DNA-binding domains"/>
    <property type="match status" value="1"/>
</dbReference>
<gene>
    <name evidence="2" type="ORF">Ate02nite_36190</name>
</gene>
<organism evidence="2 3">
    <name type="scientific">Paractinoplanes tereljensis</name>
    <dbReference type="NCBI Taxonomy" id="571912"/>
    <lineage>
        <taxon>Bacteria</taxon>
        <taxon>Bacillati</taxon>
        <taxon>Actinomycetota</taxon>
        <taxon>Actinomycetes</taxon>
        <taxon>Micromonosporales</taxon>
        <taxon>Micromonosporaceae</taxon>
        <taxon>Paractinoplanes</taxon>
    </lineage>
</organism>
<dbReference type="EMBL" id="BOMY01000023">
    <property type="protein sequence ID" value="GIF20889.1"/>
    <property type="molecule type" value="Genomic_DNA"/>
</dbReference>
<accession>A0A919NLB3</accession>